<dbReference type="EMBL" id="CR382137">
    <property type="protein sequence ID" value="CAG87536.2"/>
    <property type="molecule type" value="Genomic_DNA"/>
</dbReference>
<dbReference type="Proteomes" id="UP000000599">
    <property type="component" value="Chromosome E"/>
</dbReference>
<organism evidence="1 2">
    <name type="scientific">Debaryomyces hansenii (strain ATCC 36239 / CBS 767 / BCRC 21394 / JCM 1990 / NBRC 0083 / IGC 2968)</name>
    <name type="common">Yeast</name>
    <name type="synonym">Torulaspora hansenii</name>
    <dbReference type="NCBI Taxonomy" id="284592"/>
    <lineage>
        <taxon>Eukaryota</taxon>
        <taxon>Fungi</taxon>
        <taxon>Dikarya</taxon>
        <taxon>Ascomycota</taxon>
        <taxon>Saccharomycotina</taxon>
        <taxon>Pichiomycetes</taxon>
        <taxon>Debaryomycetaceae</taxon>
        <taxon>Debaryomyces</taxon>
    </lineage>
</organism>
<dbReference type="RefSeq" id="XP_459353.2">
    <property type="nucleotide sequence ID" value="XM_459353.1"/>
</dbReference>
<name>Q6BR17_DEBHA</name>
<reference evidence="1 2" key="1">
    <citation type="journal article" date="2004" name="Nature">
        <title>Genome evolution in yeasts.</title>
        <authorList>
            <consortium name="Genolevures"/>
            <person name="Dujon B."/>
            <person name="Sherman D."/>
            <person name="Fischer G."/>
            <person name="Durrens P."/>
            <person name="Casaregola S."/>
            <person name="Lafontaine I."/>
            <person name="de Montigny J."/>
            <person name="Marck C."/>
            <person name="Neuveglise C."/>
            <person name="Talla E."/>
            <person name="Goffard N."/>
            <person name="Frangeul L."/>
            <person name="Aigle M."/>
            <person name="Anthouard V."/>
            <person name="Babour A."/>
            <person name="Barbe V."/>
            <person name="Barnay S."/>
            <person name="Blanchin S."/>
            <person name="Beckerich J.M."/>
            <person name="Beyne E."/>
            <person name="Bleykasten C."/>
            <person name="Boisrame A."/>
            <person name="Boyer J."/>
            <person name="Cattolico L."/>
            <person name="Confanioleri F."/>
            <person name="de Daruvar A."/>
            <person name="Despons L."/>
            <person name="Fabre E."/>
            <person name="Fairhead C."/>
            <person name="Ferry-Dumazet H."/>
            <person name="Groppi A."/>
            <person name="Hantraye F."/>
            <person name="Hennequin C."/>
            <person name="Jauniaux N."/>
            <person name="Joyet P."/>
            <person name="Kachouri R."/>
            <person name="Kerrest A."/>
            <person name="Koszul R."/>
            <person name="Lemaire M."/>
            <person name="Lesur I."/>
            <person name="Ma L."/>
            <person name="Muller H."/>
            <person name="Nicaud J.M."/>
            <person name="Nikolski M."/>
            <person name="Oztas S."/>
            <person name="Ozier-Kalogeropoulos O."/>
            <person name="Pellenz S."/>
            <person name="Potier S."/>
            <person name="Richard G.F."/>
            <person name="Straub M.L."/>
            <person name="Suleau A."/>
            <person name="Swennene D."/>
            <person name="Tekaia F."/>
            <person name="Wesolowski-Louvel M."/>
            <person name="Westhof E."/>
            <person name="Wirth B."/>
            <person name="Zeniou-Meyer M."/>
            <person name="Zivanovic I."/>
            <person name="Bolotin-Fukuhara M."/>
            <person name="Thierry A."/>
            <person name="Bouchier C."/>
            <person name="Caudron B."/>
            <person name="Scarpelli C."/>
            <person name="Gaillardin C."/>
            <person name="Weissenbach J."/>
            <person name="Wincker P."/>
            <person name="Souciet J.L."/>
        </authorList>
    </citation>
    <scope>NUCLEOTIDE SEQUENCE [LARGE SCALE GENOMIC DNA]</scope>
    <source>
        <strain evidence="2">ATCC 36239 / CBS 767 / BCRC 21394 / JCM 1990 / NBRC 0083 / IGC 2968</strain>
    </source>
</reference>
<dbReference type="KEGG" id="dha:DEHA2E00572g"/>
<evidence type="ECO:0000313" key="2">
    <source>
        <dbReference type="Proteomes" id="UP000000599"/>
    </source>
</evidence>
<proteinExistence type="predicted"/>
<keyword evidence="2" id="KW-1185">Reference proteome</keyword>
<dbReference type="VEuPathDB" id="FungiDB:DEHA2E00572g"/>
<gene>
    <name evidence="1" type="ordered locus">DEHA2E00572g</name>
</gene>
<dbReference type="AlphaFoldDB" id="Q6BR17"/>
<dbReference type="InParanoid" id="Q6BR17"/>
<dbReference type="HOGENOM" id="CLU_2867615_0_0_1"/>
<sequence length="64" mass="7247">MHSSLKELVSSYFIIFSNSSLDCKIALAFYERKNIVSEEFENIYQRPSVSSTGCSKVFSALKES</sequence>
<accession>Q6BR17</accession>
<protein>
    <submittedName>
        <fullName evidence="1">DEHA2E00572p</fullName>
    </submittedName>
</protein>
<dbReference type="GeneID" id="2902395"/>
<evidence type="ECO:0000313" key="1">
    <source>
        <dbReference type="EMBL" id="CAG87536.2"/>
    </source>
</evidence>